<name>A0ABW5AVV7_9FLAO</name>
<dbReference type="RefSeq" id="WP_378319600.1">
    <property type="nucleotide sequence ID" value="NZ_JBHUHY010000004.1"/>
</dbReference>
<accession>A0ABW5AVV7</accession>
<evidence type="ECO:0000259" key="1">
    <source>
        <dbReference type="Pfam" id="PF20508"/>
    </source>
</evidence>
<dbReference type="EMBL" id="JBHUHY010000004">
    <property type="protein sequence ID" value="MFD2186612.1"/>
    <property type="molecule type" value="Genomic_DNA"/>
</dbReference>
<reference evidence="3" key="1">
    <citation type="journal article" date="2019" name="Int. J. Syst. Evol. Microbiol.">
        <title>The Global Catalogue of Microorganisms (GCM) 10K type strain sequencing project: providing services to taxonomists for standard genome sequencing and annotation.</title>
        <authorList>
            <consortium name="The Broad Institute Genomics Platform"/>
            <consortium name="The Broad Institute Genome Sequencing Center for Infectious Disease"/>
            <person name="Wu L."/>
            <person name="Ma J."/>
        </authorList>
    </citation>
    <scope>NUCLEOTIDE SEQUENCE [LARGE SCALE GENOMIC DNA]</scope>
    <source>
        <strain evidence="3">DT92</strain>
    </source>
</reference>
<proteinExistence type="predicted"/>
<dbReference type="InterPro" id="IPR046621">
    <property type="entry name" value="DUF6734"/>
</dbReference>
<evidence type="ECO:0000313" key="2">
    <source>
        <dbReference type="EMBL" id="MFD2186612.1"/>
    </source>
</evidence>
<keyword evidence="3" id="KW-1185">Reference proteome</keyword>
<organism evidence="2 3">
    <name type="scientific">Aquimarina celericrescens</name>
    <dbReference type="NCBI Taxonomy" id="1964542"/>
    <lineage>
        <taxon>Bacteria</taxon>
        <taxon>Pseudomonadati</taxon>
        <taxon>Bacteroidota</taxon>
        <taxon>Flavobacteriia</taxon>
        <taxon>Flavobacteriales</taxon>
        <taxon>Flavobacteriaceae</taxon>
        <taxon>Aquimarina</taxon>
    </lineage>
</organism>
<comment type="caution">
    <text evidence="2">The sequence shown here is derived from an EMBL/GenBank/DDBJ whole genome shotgun (WGS) entry which is preliminary data.</text>
</comment>
<dbReference type="Proteomes" id="UP001597344">
    <property type="component" value="Unassembled WGS sequence"/>
</dbReference>
<evidence type="ECO:0000313" key="3">
    <source>
        <dbReference type="Proteomes" id="UP001597344"/>
    </source>
</evidence>
<protein>
    <submittedName>
        <fullName evidence="2">DUF6734 family protein</fullName>
    </submittedName>
</protein>
<dbReference type="Pfam" id="PF20508">
    <property type="entry name" value="DUF6734"/>
    <property type="match status" value="1"/>
</dbReference>
<sequence length="304" mass="36266">MIPVHILWTEPFKNNHKKIESCIHMFLSATKIKEVYGEVHIITDRYGEYLIRNLGLPYDKVHLGLDQATPNFTFPDAKVIAYKLLSDSIPGYLYFDFDVFITKPVPKKNIIVQCDEGATPYPYRIYQYLLDKGIEFCFDYSLKDLRFFNMGLFRCLDKRIIYEYYESYFTTKYKNQYVKLDDVLIPQYVMFLEQTYIYKVLQKNGLLDQVYEHYPRHINQFNDVELHIELDKANAIMDAYHNTDLDFEGYYHSPSDINNIEKTGYTHLMYFKTEEKVLEDVAEYAFKNYPKEFAKLMVNLKCLC</sequence>
<gene>
    <name evidence="2" type="ORF">ACFSJT_07390</name>
</gene>
<feature type="domain" description="DUF6734" evidence="1">
    <location>
        <begin position="24"/>
        <end position="206"/>
    </location>
</feature>